<dbReference type="PROSITE" id="PS50111">
    <property type="entry name" value="CHEMOTAXIS_TRANSDUC_2"/>
    <property type="match status" value="1"/>
</dbReference>
<dbReference type="InterPro" id="IPR051310">
    <property type="entry name" value="MCP_chemotaxis"/>
</dbReference>
<dbReference type="CDD" id="cd01068">
    <property type="entry name" value="globin_sensor"/>
    <property type="match status" value="1"/>
</dbReference>
<evidence type="ECO:0000259" key="6">
    <source>
        <dbReference type="PROSITE" id="PS50111"/>
    </source>
</evidence>
<dbReference type="SUPFAM" id="SSF46458">
    <property type="entry name" value="Globin-like"/>
    <property type="match status" value="1"/>
</dbReference>
<keyword evidence="4" id="KW-0175">Coiled coil</keyword>
<dbReference type="Pfam" id="PF00015">
    <property type="entry name" value="MCPsignal"/>
    <property type="match status" value="1"/>
</dbReference>
<dbReference type="Pfam" id="PF11563">
    <property type="entry name" value="Protoglobin"/>
    <property type="match status" value="1"/>
</dbReference>
<dbReference type="PANTHER" id="PTHR43531">
    <property type="entry name" value="PROTEIN ICFG"/>
    <property type="match status" value="1"/>
</dbReference>
<dbReference type="InterPro" id="IPR039379">
    <property type="entry name" value="Protoglobin_sensor_dom"/>
</dbReference>
<dbReference type="Proteomes" id="UP000696931">
    <property type="component" value="Unassembled WGS sequence"/>
</dbReference>
<evidence type="ECO:0000256" key="2">
    <source>
        <dbReference type="ARBA" id="ARBA00029447"/>
    </source>
</evidence>
<dbReference type="GO" id="GO:0005886">
    <property type="term" value="C:plasma membrane"/>
    <property type="evidence" value="ECO:0007669"/>
    <property type="project" value="TreeGrafter"/>
</dbReference>
<comment type="caution">
    <text evidence="7">The sequence shown here is derived from an EMBL/GenBank/DDBJ whole genome shotgun (WGS) entry which is preliminary data.</text>
</comment>
<dbReference type="InterPro" id="IPR009050">
    <property type="entry name" value="Globin-like_sf"/>
</dbReference>
<dbReference type="GO" id="GO:0019825">
    <property type="term" value="F:oxygen binding"/>
    <property type="evidence" value="ECO:0007669"/>
    <property type="project" value="InterPro"/>
</dbReference>
<dbReference type="SMART" id="SM00283">
    <property type="entry name" value="MA"/>
    <property type="match status" value="1"/>
</dbReference>
<evidence type="ECO:0000313" key="8">
    <source>
        <dbReference type="Proteomes" id="UP000696931"/>
    </source>
</evidence>
<reference evidence="7" key="1">
    <citation type="submission" date="2020-07" db="EMBL/GenBank/DDBJ databases">
        <title>Huge and variable diversity of episymbiotic CPR bacteria and DPANN archaea in groundwater ecosystems.</title>
        <authorList>
            <person name="He C.Y."/>
            <person name="Keren R."/>
            <person name="Whittaker M."/>
            <person name="Farag I.F."/>
            <person name="Doudna J."/>
            <person name="Cate J.H.D."/>
            <person name="Banfield J.F."/>
        </authorList>
    </citation>
    <scope>NUCLEOTIDE SEQUENCE</scope>
    <source>
        <strain evidence="7">NC_groundwater_1813_Pr3_B-0.1um_71_17</strain>
    </source>
</reference>
<dbReference type="GO" id="GO:0020037">
    <property type="term" value="F:heme binding"/>
    <property type="evidence" value="ECO:0007669"/>
    <property type="project" value="InterPro"/>
</dbReference>
<feature type="region of interest" description="Disordered" evidence="5">
    <location>
        <begin position="454"/>
        <end position="506"/>
    </location>
</feature>
<dbReference type="AlphaFoldDB" id="A0A933SCM5"/>
<dbReference type="Gene3D" id="1.10.490.10">
    <property type="entry name" value="Globins"/>
    <property type="match status" value="1"/>
</dbReference>
<organism evidence="7 8">
    <name type="scientific">Eiseniibacteriota bacterium</name>
    <dbReference type="NCBI Taxonomy" id="2212470"/>
    <lineage>
        <taxon>Bacteria</taxon>
        <taxon>Candidatus Eiseniibacteriota</taxon>
    </lineage>
</organism>
<evidence type="ECO:0000256" key="4">
    <source>
        <dbReference type="SAM" id="Coils"/>
    </source>
</evidence>
<keyword evidence="1" id="KW-0488">Methylation</keyword>
<name>A0A933SCM5_UNCEI</name>
<dbReference type="InterPro" id="IPR012292">
    <property type="entry name" value="Globin/Proto"/>
</dbReference>
<dbReference type="GO" id="GO:0004888">
    <property type="term" value="F:transmembrane signaling receptor activity"/>
    <property type="evidence" value="ECO:0007669"/>
    <property type="project" value="InterPro"/>
</dbReference>
<accession>A0A933SCM5</accession>
<protein>
    <recommendedName>
        <fullName evidence="6">Methyl-accepting transducer domain-containing protein</fullName>
    </recommendedName>
</protein>
<dbReference type="PANTHER" id="PTHR43531:SF14">
    <property type="entry name" value="METHYL-ACCEPTING CHEMOTAXIS PROTEIN I-RELATED"/>
    <property type="match status" value="1"/>
</dbReference>
<dbReference type="SUPFAM" id="SSF58104">
    <property type="entry name" value="Methyl-accepting chemotaxis protein (MCP) signaling domain"/>
    <property type="match status" value="1"/>
</dbReference>
<dbReference type="InterPro" id="IPR004090">
    <property type="entry name" value="Chemotax_Me-accpt_rcpt"/>
</dbReference>
<gene>
    <name evidence="7" type="ORF">HZA61_09155</name>
</gene>
<dbReference type="InterPro" id="IPR044398">
    <property type="entry name" value="Globin-sensor_dom"/>
</dbReference>
<evidence type="ECO:0000256" key="1">
    <source>
        <dbReference type="ARBA" id="ARBA00022481"/>
    </source>
</evidence>
<dbReference type="PRINTS" id="PR00260">
    <property type="entry name" value="CHEMTRNSDUCR"/>
</dbReference>
<dbReference type="EMBL" id="JACRIW010000060">
    <property type="protein sequence ID" value="MBI5169642.1"/>
    <property type="molecule type" value="Genomic_DNA"/>
</dbReference>
<evidence type="ECO:0000256" key="5">
    <source>
        <dbReference type="SAM" id="MobiDB-lite"/>
    </source>
</evidence>
<feature type="domain" description="Methyl-accepting transducer" evidence="6">
    <location>
        <begin position="221"/>
        <end position="444"/>
    </location>
</feature>
<dbReference type="Gene3D" id="1.10.287.950">
    <property type="entry name" value="Methyl-accepting chemotaxis protein"/>
    <property type="match status" value="1"/>
</dbReference>
<dbReference type="GO" id="GO:0006935">
    <property type="term" value="P:chemotaxis"/>
    <property type="evidence" value="ECO:0007669"/>
    <property type="project" value="InterPro"/>
</dbReference>
<feature type="coiled-coil region" evidence="4">
    <location>
        <begin position="247"/>
        <end position="277"/>
    </location>
</feature>
<proteinExistence type="inferred from homology"/>
<keyword evidence="3" id="KW-0807">Transducer</keyword>
<evidence type="ECO:0000313" key="7">
    <source>
        <dbReference type="EMBL" id="MBI5169642.1"/>
    </source>
</evidence>
<sequence>MGELCREYSIDEAGLKVRREFIRLTDADIEALKGAAGWARRVAPAIAKEFYDFQFAFGPTRVFFEGQAKRLGVGLDALRGKLESAQAGYFRSIFEEAERGGEFGPSYFEFRLHIGQLHNQINLPMKWYVGSYSLYFDLSRKHLMRAYPLQPGRRAKIERALFAVMNYDMQAVCDAFFFDYLKTIGLDLAQVRTNNAQQDLSDRYGELKDVVRHALQETVAAGGLLGGSSGELTSAADHLSNVTQRQAAALEETSASLKELMRTVQQNSEQAQQASRLAVGATGATGAESGGEETTVIKVMSDIKESSSKIASIISMINEISFQTNLLALNAAVEAARAGEQGRGFAVVAGEVRGLSQRSAEAAREIRSLIEETVTLVDGGFEFVRRVSDIIAEVAKVSEQQTDGVRQVSIAIQEIDQATQTSAAQAEELSATARALKDTSDRLQEAVGSFKIDASEELPGPPVRHHTAIAGPRPAKRATSRPAAHAAPPAPPAPVAQAHDEGFEEF</sequence>
<evidence type="ECO:0000256" key="3">
    <source>
        <dbReference type="PROSITE-ProRule" id="PRU00284"/>
    </source>
</evidence>
<dbReference type="GO" id="GO:0007165">
    <property type="term" value="P:signal transduction"/>
    <property type="evidence" value="ECO:0007669"/>
    <property type="project" value="UniProtKB-KW"/>
</dbReference>
<comment type="similarity">
    <text evidence="2">Belongs to the methyl-accepting chemotaxis (MCP) protein family.</text>
</comment>
<dbReference type="InterPro" id="IPR004089">
    <property type="entry name" value="MCPsignal_dom"/>
</dbReference>